<dbReference type="InterPro" id="IPR045847">
    <property type="entry name" value="AIG1-like"/>
</dbReference>
<comment type="caution">
    <text evidence="7">The sequence shown here is derived from an EMBL/GenBank/DDBJ whole genome shotgun (WGS) entry which is preliminary data.</text>
</comment>
<evidence type="ECO:0000256" key="2">
    <source>
        <dbReference type="ARBA" id="ARBA00023015"/>
    </source>
</evidence>
<keyword evidence="8" id="KW-1185">Reference proteome</keyword>
<dbReference type="Gene3D" id="3.40.50.720">
    <property type="entry name" value="NAD(P)-binding Rossmann-like Domain"/>
    <property type="match status" value="1"/>
</dbReference>
<gene>
    <name evidence="7" type="ORF">SADUNF_Sadunf11G0042000</name>
</gene>
<proteinExistence type="predicted"/>
<dbReference type="AlphaFoldDB" id="A0A835MNY1"/>
<dbReference type="InterPro" id="IPR035985">
    <property type="entry name" value="Ubiquitin-activating_enz"/>
</dbReference>
<dbReference type="InterPro" id="IPR000594">
    <property type="entry name" value="ThiF_NAD_FAD-bd"/>
</dbReference>
<dbReference type="Gene3D" id="4.10.280.10">
    <property type="entry name" value="Helix-loop-helix DNA-binding domain"/>
    <property type="match status" value="1"/>
</dbReference>
<evidence type="ECO:0000256" key="5">
    <source>
        <dbReference type="ARBA" id="ARBA00023242"/>
    </source>
</evidence>
<sequence>MVSQALMLDSEKGELVKAPARIGKKGISEAKDLGALKSHSEAERRRRERINSHLATLRGLVPCAEKVTLTYEGISLWYVTASKCMWLTACNFACISSQSHMDKATLLAAVISEIKELRKNALEACEGLLVPMDDDEVKVETFFDGTEDGTLYFKASICCDYRPELLSDIRNAIDALPLKMMNAEISTLGSRLKTEFIFTDRRDKNASEDAEAIQILTDSIHQTLTSVLEKGSASPEYSPWTTLPNKRMRSMASKAFWNGLVAGFYAPCSHSRVSNHLTLLTESLPTDENDQSSMPAIIRGNRNRCPVPGTLYNKNTLEAFHAPDKRSLLKEEANKAKSASAAARNDWRNSSLSADMPLFLISIASNSHATIRHLKDWEACWADNQKFFLLLLAAANCFYDPSHRKDPGWPLLNFLGLICSRCNMKRIHFLCYRGNRGFADMESSLVIEALITAPQGLNDWQIVANAVGCICCRFEYKTNEMACFAIPNLDELSSIKCLLIGAGTVGCQVARMLMAWGVQKITLLDNGKVAMSNALRQSLYTLDDFLNGGDFKALAAAKSLKRIFPAVDAEGIVMSIPMPGHPMTSQEEKSVFDDCNHLHNLVDSHDEVFLLTDTRESR</sequence>
<dbReference type="GO" id="GO:0005634">
    <property type="term" value="C:nucleus"/>
    <property type="evidence" value="ECO:0007669"/>
    <property type="project" value="UniProtKB-SubCell"/>
</dbReference>
<dbReference type="InterPro" id="IPR042523">
    <property type="entry name" value="Atg7_N_2"/>
</dbReference>
<feature type="domain" description="BHLH" evidence="6">
    <location>
        <begin position="34"/>
        <end position="117"/>
    </location>
</feature>
<dbReference type="SMART" id="SM00353">
    <property type="entry name" value="HLH"/>
    <property type="match status" value="1"/>
</dbReference>
<reference evidence="7 8" key="1">
    <citation type="submission" date="2020-10" db="EMBL/GenBank/DDBJ databases">
        <title>Plant Genome Project.</title>
        <authorList>
            <person name="Zhang R.-G."/>
        </authorList>
    </citation>
    <scope>NUCLEOTIDE SEQUENCE [LARGE SCALE GENOMIC DNA]</scope>
    <source>
        <strain evidence="7">FAFU-HL-1</strain>
        <tissue evidence="7">Leaf</tissue>
    </source>
</reference>
<dbReference type="InterPro" id="IPR036638">
    <property type="entry name" value="HLH_DNA-bd_sf"/>
</dbReference>
<keyword evidence="4" id="KW-0804">Transcription</keyword>
<dbReference type="SUPFAM" id="SSF47459">
    <property type="entry name" value="HLH, helix-loop-helix DNA-binding domain"/>
    <property type="match status" value="1"/>
</dbReference>
<organism evidence="7 8">
    <name type="scientific">Salix dunnii</name>
    <dbReference type="NCBI Taxonomy" id="1413687"/>
    <lineage>
        <taxon>Eukaryota</taxon>
        <taxon>Viridiplantae</taxon>
        <taxon>Streptophyta</taxon>
        <taxon>Embryophyta</taxon>
        <taxon>Tracheophyta</taxon>
        <taxon>Spermatophyta</taxon>
        <taxon>Magnoliopsida</taxon>
        <taxon>eudicotyledons</taxon>
        <taxon>Gunneridae</taxon>
        <taxon>Pentapetalae</taxon>
        <taxon>rosids</taxon>
        <taxon>fabids</taxon>
        <taxon>Malpighiales</taxon>
        <taxon>Salicaceae</taxon>
        <taxon>Saliceae</taxon>
        <taxon>Salix</taxon>
    </lineage>
</organism>
<evidence type="ECO:0000313" key="8">
    <source>
        <dbReference type="Proteomes" id="UP000657918"/>
    </source>
</evidence>
<dbReference type="InterPro" id="IPR011598">
    <property type="entry name" value="bHLH_dom"/>
</dbReference>
<keyword evidence="5" id="KW-0539">Nucleus</keyword>
<dbReference type="GO" id="GO:0008641">
    <property type="term" value="F:ubiquitin-like modifier activating enzyme activity"/>
    <property type="evidence" value="ECO:0007669"/>
    <property type="project" value="InterPro"/>
</dbReference>
<dbReference type="InterPro" id="IPR032197">
    <property type="entry name" value="Atg7_N"/>
</dbReference>
<dbReference type="GO" id="GO:0046983">
    <property type="term" value="F:protein dimerization activity"/>
    <property type="evidence" value="ECO:0007669"/>
    <property type="project" value="InterPro"/>
</dbReference>
<evidence type="ECO:0000256" key="3">
    <source>
        <dbReference type="ARBA" id="ARBA00023125"/>
    </source>
</evidence>
<dbReference type="Pfam" id="PF16420">
    <property type="entry name" value="ATG7_N"/>
    <property type="match status" value="1"/>
</dbReference>
<protein>
    <recommendedName>
        <fullName evidence="6">BHLH domain-containing protein</fullName>
    </recommendedName>
</protein>
<comment type="subcellular location">
    <subcellularLocation>
        <location evidence="1">Nucleus</location>
    </subcellularLocation>
</comment>
<dbReference type="GO" id="GO:0003677">
    <property type="term" value="F:DNA binding"/>
    <property type="evidence" value="ECO:0007669"/>
    <property type="project" value="UniProtKB-KW"/>
</dbReference>
<evidence type="ECO:0000259" key="6">
    <source>
        <dbReference type="PROSITE" id="PS50888"/>
    </source>
</evidence>
<dbReference type="PROSITE" id="PS50888">
    <property type="entry name" value="BHLH"/>
    <property type="match status" value="1"/>
</dbReference>
<keyword evidence="2" id="KW-0805">Transcription regulation</keyword>
<keyword evidence="3" id="KW-0238">DNA-binding</keyword>
<dbReference type="GO" id="GO:0003700">
    <property type="term" value="F:DNA-binding transcription factor activity"/>
    <property type="evidence" value="ECO:0007669"/>
    <property type="project" value="InterPro"/>
</dbReference>
<dbReference type="Gene3D" id="3.40.140.100">
    <property type="entry name" value="Ubiquitin-like modifier-activating enzyme ATG7 C-terminal domain"/>
    <property type="match status" value="1"/>
</dbReference>
<dbReference type="Pfam" id="PF00010">
    <property type="entry name" value="HLH"/>
    <property type="match status" value="1"/>
</dbReference>
<dbReference type="EMBL" id="JADGMS010000011">
    <property type="protein sequence ID" value="KAF9672440.1"/>
    <property type="molecule type" value="Genomic_DNA"/>
</dbReference>
<accession>A0A835MNY1</accession>
<name>A0A835MNY1_9ROSI</name>
<dbReference type="Pfam" id="PF00899">
    <property type="entry name" value="ThiF"/>
    <property type="match status" value="1"/>
</dbReference>
<dbReference type="PANTHER" id="PTHR45844">
    <property type="entry name" value="TRANSCRIPTION FACTOR BHLH30"/>
    <property type="match status" value="1"/>
</dbReference>
<evidence type="ECO:0000313" key="7">
    <source>
        <dbReference type="EMBL" id="KAF9672440.1"/>
    </source>
</evidence>
<evidence type="ECO:0000256" key="4">
    <source>
        <dbReference type="ARBA" id="ARBA00023163"/>
    </source>
</evidence>
<evidence type="ECO:0000256" key="1">
    <source>
        <dbReference type="ARBA" id="ARBA00004123"/>
    </source>
</evidence>
<dbReference type="PANTHER" id="PTHR45844:SF9">
    <property type="entry name" value="OS09G0463900 PROTEIN"/>
    <property type="match status" value="1"/>
</dbReference>
<dbReference type="CDD" id="cd04873">
    <property type="entry name" value="ACT_UUR-ACR-like"/>
    <property type="match status" value="1"/>
</dbReference>
<dbReference type="Proteomes" id="UP000657918">
    <property type="component" value="Chromosome 11"/>
</dbReference>
<dbReference type="OrthoDB" id="71302at2759"/>
<dbReference type="SUPFAM" id="SSF69572">
    <property type="entry name" value="Activating enzymes of the ubiquitin-like proteins"/>
    <property type="match status" value="1"/>
</dbReference>